<evidence type="ECO:0000313" key="5">
    <source>
        <dbReference type="Proteomes" id="UP000050497"/>
    </source>
</evidence>
<dbReference type="Gene3D" id="3.60.110.10">
    <property type="entry name" value="Carbon-nitrogen hydrolase"/>
    <property type="match status" value="1"/>
</dbReference>
<dbReference type="PANTHER" id="PTHR43674">
    <property type="entry name" value="NITRILASE C965.09-RELATED"/>
    <property type="match status" value="1"/>
</dbReference>
<dbReference type="PROSITE" id="PS50263">
    <property type="entry name" value="CN_HYDROLASE"/>
    <property type="match status" value="1"/>
</dbReference>
<comment type="caution">
    <text evidence="3">The sequence shown here is derived from an EMBL/GenBank/DDBJ whole genome shotgun (WGS) entry which is preliminary data.</text>
</comment>
<dbReference type="InterPro" id="IPR050345">
    <property type="entry name" value="Aliph_Amidase/BUP"/>
</dbReference>
<sequence>MLRKTLTLALWQGARHADAGLDELSDIAVIIADAAKAGADLLVFPEGYLTGYYRPGLRAADLAGVDAALDRLGRVIADAGIMVVMGTHRVWERALVNAAIVFDTRGRQVGAYHKRALFGAWERATFEPGTLPLRFDCGGFRVGLAICYDLEFPELIRAEAEARTDLVVTPTALMAPHGRIAELLPAARALENQIFVAYANRTGREHERAFVGKSCICGPDGGMLAVAGEAPEMLVAQLDRRAIRTAREEASYLEDLGRLRENSG</sequence>
<proteinExistence type="predicted"/>
<dbReference type="EMBL" id="FMBM01000001">
    <property type="protein sequence ID" value="SCC79846.1"/>
    <property type="molecule type" value="Genomic_DNA"/>
</dbReference>
<organism evidence="3 5">
    <name type="scientific">Saliniramus fredricksonii</name>
    <dbReference type="NCBI Taxonomy" id="1653334"/>
    <lineage>
        <taxon>Bacteria</taxon>
        <taxon>Pseudomonadati</taxon>
        <taxon>Pseudomonadota</taxon>
        <taxon>Alphaproteobacteria</taxon>
        <taxon>Hyphomicrobiales</taxon>
        <taxon>Salinarimonadaceae</taxon>
        <taxon>Saliniramus</taxon>
    </lineage>
</organism>
<dbReference type="GO" id="GO:0016811">
    <property type="term" value="F:hydrolase activity, acting on carbon-nitrogen (but not peptide) bonds, in linear amides"/>
    <property type="evidence" value="ECO:0007669"/>
    <property type="project" value="TreeGrafter"/>
</dbReference>
<dbReference type="AlphaFoldDB" id="A0A0P7XQ82"/>
<name>A0A0P7XQ82_9HYPH</name>
<dbReference type="Proteomes" id="UP000182800">
    <property type="component" value="Unassembled WGS sequence"/>
</dbReference>
<accession>A0A0P7XQ82</accession>
<protein>
    <submittedName>
        <fullName evidence="4">Predicted amidohydrolase</fullName>
    </submittedName>
    <submittedName>
        <fullName evidence="3">Putative amidohydrolase</fullName>
    </submittedName>
</protein>
<dbReference type="RefSeq" id="WP_074443975.1">
    <property type="nucleotide sequence ID" value="NZ_FMBM01000001.1"/>
</dbReference>
<reference evidence="4 6" key="2">
    <citation type="submission" date="2016-08" db="EMBL/GenBank/DDBJ databases">
        <authorList>
            <person name="Varghese N."/>
            <person name="Submissions Spin"/>
        </authorList>
    </citation>
    <scope>NUCLEOTIDE SEQUENCE [LARGE SCALE GENOMIC DNA]</scope>
    <source>
        <strain evidence="4 6">HL-109</strain>
    </source>
</reference>
<dbReference type="STRING" id="1653334.GA0071312_1199"/>
<gene>
    <name evidence="4" type="ORF">GA0071312_1199</name>
    <name evidence="3" type="ORF">HLUCCO17_13765</name>
</gene>
<dbReference type="InterPro" id="IPR003010">
    <property type="entry name" value="C-N_Hydrolase"/>
</dbReference>
<keyword evidence="1 3" id="KW-0378">Hydrolase</keyword>
<dbReference type="OrthoDB" id="9803803at2"/>
<dbReference type="EMBL" id="LJSX01000023">
    <property type="protein sequence ID" value="KPQ09705.1"/>
    <property type="molecule type" value="Genomic_DNA"/>
</dbReference>
<dbReference type="InterPro" id="IPR036526">
    <property type="entry name" value="C-N_Hydrolase_sf"/>
</dbReference>
<evidence type="ECO:0000313" key="6">
    <source>
        <dbReference type="Proteomes" id="UP000182800"/>
    </source>
</evidence>
<dbReference type="Pfam" id="PF00795">
    <property type="entry name" value="CN_hydrolase"/>
    <property type="match status" value="1"/>
</dbReference>
<dbReference type="Proteomes" id="UP000050497">
    <property type="component" value="Unassembled WGS sequence"/>
</dbReference>
<keyword evidence="6" id="KW-1185">Reference proteome</keyword>
<evidence type="ECO:0000313" key="3">
    <source>
        <dbReference type="EMBL" id="KPQ09705.1"/>
    </source>
</evidence>
<evidence type="ECO:0000256" key="1">
    <source>
        <dbReference type="ARBA" id="ARBA00022801"/>
    </source>
</evidence>
<evidence type="ECO:0000313" key="4">
    <source>
        <dbReference type="EMBL" id="SCC79846.1"/>
    </source>
</evidence>
<feature type="domain" description="CN hydrolase" evidence="2">
    <location>
        <begin position="6"/>
        <end position="240"/>
    </location>
</feature>
<dbReference type="PANTHER" id="PTHR43674:SF2">
    <property type="entry name" value="BETA-UREIDOPROPIONASE"/>
    <property type="match status" value="1"/>
</dbReference>
<reference evidence="3 5" key="1">
    <citation type="submission" date="2015-09" db="EMBL/GenBank/DDBJ databases">
        <title>Identification and resolution of microdiversity through metagenomic sequencing of parallel consortia.</title>
        <authorList>
            <person name="Nelson W.C."/>
            <person name="Romine M.F."/>
            <person name="Lindemann S.R."/>
        </authorList>
    </citation>
    <scope>NUCLEOTIDE SEQUENCE [LARGE SCALE GENOMIC DNA]</scope>
    <source>
        <strain evidence="3">HL-109</strain>
    </source>
</reference>
<evidence type="ECO:0000259" key="2">
    <source>
        <dbReference type="PROSITE" id="PS50263"/>
    </source>
</evidence>
<dbReference type="SUPFAM" id="SSF56317">
    <property type="entry name" value="Carbon-nitrogen hydrolase"/>
    <property type="match status" value="1"/>
</dbReference>